<dbReference type="GO" id="GO:0042742">
    <property type="term" value="P:defense response to bacterium"/>
    <property type="evidence" value="ECO:0007669"/>
    <property type="project" value="UniProtKB-KW"/>
</dbReference>
<dbReference type="EMBL" id="BK015828">
    <property type="protein sequence ID" value="DAE27106.1"/>
    <property type="molecule type" value="Genomic_DNA"/>
</dbReference>
<dbReference type="Pfam" id="PF01510">
    <property type="entry name" value="Amidase_2"/>
    <property type="match status" value="1"/>
</dbReference>
<dbReference type="SMART" id="SM00644">
    <property type="entry name" value="Ami_2"/>
    <property type="match status" value="1"/>
</dbReference>
<accession>A0A8S5R7J0</accession>
<dbReference type="PANTHER" id="PTHR30417:SF1">
    <property type="entry name" value="N-ACETYLMURAMOYL-L-ALANINE AMIDASE AMID"/>
    <property type="match status" value="1"/>
</dbReference>
<evidence type="ECO:0000313" key="8">
    <source>
        <dbReference type="EMBL" id="DAE27106.1"/>
    </source>
</evidence>
<reference evidence="8" key="1">
    <citation type="journal article" date="2021" name="Proc. Natl. Acad. Sci. U.S.A.">
        <title>A Catalog of Tens of Thousands of Viruses from Human Metagenomes Reveals Hidden Associations with Chronic Diseases.</title>
        <authorList>
            <person name="Tisza M.J."/>
            <person name="Buck C.B."/>
        </authorList>
    </citation>
    <scope>NUCLEOTIDE SEQUENCE</scope>
    <source>
        <strain evidence="8">CtxZT69</strain>
    </source>
</reference>
<dbReference type="InterPro" id="IPR036505">
    <property type="entry name" value="Amidase/PGRP_sf"/>
</dbReference>
<protein>
    <recommendedName>
        <fullName evidence="2">N-acetylmuramoyl-L-alanine amidase</fullName>
        <ecNumber evidence="2">3.5.1.28</ecNumber>
    </recommendedName>
</protein>
<keyword evidence="6" id="KW-0961">Cell wall biogenesis/degradation</keyword>
<dbReference type="CDD" id="cd06583">
    <property type="entry name" value="PGRP"/>
    <property type="match status" value="1"/>
</dbReference>
<dbReference type="GO" id="GO:0071555">
    <property type="term" value="P:cell wall organization"/>
    <property type="evidence" value="ECO:0007669"/>
    <property type="project" value="UniProtKB-KW"/>
</dbReference>
<evidence type="ECO:0000256" key="5">
    <source>
        <dbReference type="ARBA" id="ARBA00022801"/>
    </source>
</evidence>
<dbReference type="GO" id="GO:0001897">
    <property type="term" value="P:symbiont-mediated cytolysis of host cell"/>
    <property type="evidence" value="ECO:0007669"/>
    <property type="project" value="UniProtKB-ARBA"/>
</dbReference>
<feature type="domain" description="N-acetylmuramoyl-L-alanine amidase" evidence="7">
    <location>
        <begin position="13"/>
        <end position="149"/>
    </location>
</feature>
<proteinExistence type="predicted"/>
<dbReference type="GO" id="GO:0009254">
    <property type="term" value="P:peptidoglycan turnover"/>
    <property type="evidence" value="ECO:0007669"/>
    <property type="project" value="TreeGrafter"/>
</dbReference>
<dbReference type="InterPro" id="IPR051206">
    <property type="entry name" value="NAMLAA_amidase_2"/>
</dbReference>
<dbReference type="Gene3D" id="3.40.80.10">
    <property type="entry name" value="Peptidoglycan recognition protein-like"/>
    <property type="match status" value="1"/>
</dbReference>
<keyword evidence="3" id="KW-0929">Antimicrobial</keyword>
<dbReference type="GO" id="GO:0008745">
    <property type="term" value="F:N-acetylmuramoyl-L-alanine amidase activity"/>
    <property type="evidence" value="ECO:0007669"/>
    <property type="project" value="UniProtKB-EC"/>
</dbReference>
<dbReference type="PANTHER" id="PTHR30417">
    <property type="entry name" value="N-ACETYLMURAMOYL-L-ALANINE AMIDASE AMID"/>
    <property type="match status" value="1"/>
</dbReference>
<keyword evidence="4" id="KW-0081">Bacteriolytic enzyme</keyword>
<evidence type="ECO:0000256" key="2">
    <source>
        <dbReference type="ARBA" id="ARBA00011901"/>
    </source>
</evidence>
<dbReference type="SUPFAM" id="SSF55846">
    <property type="entry name" value="N-acetylmuramoyl-L-alanine amidase-like"/>
    <property type="match status" value="1"/>
</dbReference>
<comment type="catalytic activity">
    <reaction evidence="1">
        <text>Hydrolyzes the link between N-acetylmuramoyl residues and L-amino acid residues in certain cell-wall glycopeptides.</text>
        <dbReference type="EC" id="3.5.1.28"/>
    </reaction>
</comment>
<sequence>MSNSPLIDYVHKTVNYSPRGKSTIKKVTIHHAAGRISVEGMGYLFGKPERQGSANYGIGSDGRIALFVDEKNRAWTSGSPDNDYQAVTIEVSNCENESPWKVSDEVYHQLIRLTADICKRNGIKKLYYTGDASGNLTIHKFFQKTACPGEYLESKMPEIADEVNYILKGNEPMTKTERKELDAVEARVEKKYNTVDDCPEWARDTVKRLSASGILAGDGNGFALTEDMLRLLVMIDRAGVFK</sequence>
<evidence type="ECO:0000256" key="1">
    <source>
        <dbReference type="ARBA" id="ARBA00001561"/>
    </source>
</evidence>
<keyword evidence="5" id="KW-0378">Hydrolase</keyword>
<organism evidence="8">
    <name type="scientific">virus sp. ctxZT69</name>
    <dbReference type="NCBI Taxonomy" id="2826818"/>
    <lineage>
        <taxon>Viruses</taxon>
    </lineage>
</organism>
<dbReference type="GO" id="GO:0009253">
    <property type="term" value="P:peptidoglycan catabolic process"/>
    <property type="evidence" value="ECO:0007669"/>
    <property type="project" value="InterPro"/>
</dbReference>
<evidence type="ECO:0000256" key="6">
    <source>
        <dbReference type="ARBA" id="ARBA00023316"/>
    </source>
</evidence>
<evidence type="ECO:0000259" key="7">
    <source>
        <dbReference type="SMART" id="SM00644"/>
    </source>
</evidence>
<dbReference type="InterPro" id="IPR002502">
    <property type="entry name" value="Amidase_domain"/>
</dbReference>
<dbReference type="EC" id="3.5.1.28" evidence="2"/>
<name>A0A8S5R7J0_9VIRU</name>
<evidence type="ECO:0000256" key="4">
    <source>
        <dbReference type="ARBA" id="ARBA00022638"/>
    </source>
</evidence>
<evidence type="ECO:0000256" key="3">
    <source>
        <dbReference type="ARBA" id="ARBA00022529"/>
    </source>
</evidence>